<reference evidence="2" key="1">
    <citation type="submission" date="2020-09" db="EMBL/GenBank/DDBJ databases">
        <title>Desulfogranum mesoprofundum gen. nov., sp. nov., a novel mesophilic, sulfate-reducing chemolithoautotroph isolated from a deep-sea hydrothermal vent chimney in the Suiyo Seamount.</title>
        <authorList>
            <person name="Hashimoto Y."/>
            <person name="Nakagawa S."/>
        </authorList>
    </citation>
    <scope>NUCLEOTIDE SEQUENCE</scope>
    <source>
        <strain evidence="2">KT2</strain>
    </source>
</reference>
<keyword evidence="3" id="KW-1185">Reference proteome</keyword>
<evidence type="ECO:0000259" key="1">
    <source>
        <dbReference type="Pfam" id="PF01807"/>
    </source>
</evidence>
<organism evidence="2 3">
    <name type="scientific">Desulfomarina profundi</name>
    <dbReference type="NCBI Taxonomy" id="2772557"/>
    <lineage>
        <taxon>Bacteria</taxon>
        <taxon>Pseudomonadati</taxon>
        <taxon>Thermodesulfobacteriota</taxon>
        <taxon>Desulfobulbia</taxon>
        <taxon>Desulfobulbales</taxon>
        <taxon>Desulfobulbaceae</taxon>
        <taxon>Desulfomarina</taxon>
    </lineage>
</organism>
<dbReference type="GO" id="GO:0003677">
    <property type="term" value="F:DNA binding"/>
    <property type="evidence" value="ECO:0007669"/>
    <property type="project" value="InterPro"/>
</dbReference>
<dbReference type="EMBL" id="AP024086">
    <property type="protein sequence ID" value="BCL63155.1"/>
    <property type="molecule type" value="Genomic_DNA"/>
</dbReference>
<dbReference type="PANTHER" id="PTHR30313:SF2">
    <property type="entry name" value="DNA PRIMASE"/>
    <property type="match status" value="1"/>
</dbReference>
<dbReference type="Pfam" id="PF01807">
    <property type="entry name" value="Zn_ribbon_DnaG"/>
    <property type="match status" value="1"/>
</dbReference>
<name>A0A8D5JR46_9BACT</name>
<dbReference type="InterPro" id="IPR002694">
    <property type="entry name" value="Znf_CHC2"/>
</dbReference>
<evidence type="ECO:0000313" key="3">
    <source>
        <dbReference type="Proteomes" id="UP000826725"/>
    </source>
</evidence>
<dbReference type="KEGG" id="dbk:DGMP_38480"/>
<evidence type="ECO:0000313" key="2">
    <source>
        <dbReference type="EMBL" id="BCL63155.1"/>
    </source>
</evidence>
<dbReference type="GO" id="GO:0008270">
    <property type="term" value="F:zinc ion binding"/>
    <property type="evidence" value="ECO:0007669"/>
    <property type="project" value="InterPro"/>
</dbReference>
<sequence>MTNQDEIDAIKQGVDLAPFMKACGIELKQVGGNYQGFCPFHENTKSPSLTVNPRENLWNCSRTTSPEESCRYQKAEARKAAVKEQNEKARISVSDKKLLARVVGYYQHTFTEDTTSRVGAYRTTKRSPTSAPAMQMAV</sequence>
<dbReference type="GO" id="GO:0005737">
    <property type="term" value="C:cytoplasm"/>
    <property type="evidence" value="ECO:0007669"/>
    <property type="project" value="TreeGrafter"/>
</dbReference>
<dbReference type="PANTHER" id="PTHR30313">
    <property type="entry name" value="DNA PRIMASE"/>
    <property type="match status" value="1"/>
</dbReference>
<dbReference type="AlphaFoldDB" id="A0A8D5JR46"/>
<accession>A0A8D5JR46</accession>
<proteinExistence type="predicted"/>
<dbReference type="GO" id="GO:0003899">
    <property type="term" value="F:DNA-directed RNA polymerase activity"/>
    <property type="evidence" value="ECO:0007669"/>
    <property type="project" value="InterPro"/>
</dbReference>
<dbReference type="InterPro" id="IPR050219">
    <property type="entry name" value="DnaG_primase"/>
</dbReference>
<dbReference type="GO" id="GO:0006269">
    <property type="term" value="P:DNA replication, synthesis of primer"/>
    <property type="evidence" value="ECO:0007669"/>
    <property type="project" value="TreeGrafter"/>
</dbReference>
<feature type="domain" description="Zinc finger CHC2-type" evidence="1">
    <location>
        <begin position="3"/>
        <end position="62"/>
    </location>
</feature>
<protein>
    <recommendedName>
        <fullName evidence="1">Zinc finger CHC2-type domain-containing protein</fullName>
    </recommendedName>
</protein>
<dbReference type="Proteomes" id="UP000826725">
    <property type="component" value="Chromosome"/>
</dbReference>
<dbReference type="RefSeq" id="WP_228855438.1">
    <property type="nucleotide sequence ID" value="NZ_AP024086.1"/>
</dbReference>
<gene>
    <name evidence="2" type="ORF">DGMP_38480</name>
</gene>